<protein>
    <submittedName>
        <fullName evidence="4">Oxidoreductase</fullName>
    </submittedName>
</protein>
<dbReference type="SUPFAM" id="SSF51735">
    <property type="entry name" value="NAD(P)-binding Rossmann-fold domains"/>
    <property type="match status" value="1"/>
</dbReference>
<sequence>MKKQIIIILSIVLSLTHSFAQKPVRLITLDPGHFHAALVQKSMYADVDPTVHVYAPAGPDLQAHLDRIKAYNSRSESPTKWKEVIYTGDNFFEKMLAEKKGNVVVLSGNNQKKAEYILKSLQGGFNVLADKPMAIDEKGFEQLKQAFAVADKKGLLLYDIMTERFEITSVLMRELAMMPDLFGTLQNGTAADPAVVKESVHYFYKYVSSSVLTRPQWFFDVSQQGNGIADVMTHIVDLAQWECFPDQAIDYTKDIQLLSARRSTTPLSLTQFKTLTKTDAFPDYLKNAITNDTLLNVYSNGEIHYRLRGVFVKTSVVWNYAAPEGSGDQYTAMMRGTKTTLFIKQGAEEGYKPTLFIQPFPTTRKADIEEAFKKLQTNYPGVELKKVANGWQVVIPDKYKEGHEEHFARVTQNFLSFLKNHNMPGWEVPNMLAKYYTTTKALSMAMKAKP</sequence>
<dbReference type="InterPro" id="IPR000683">
    <property type="entry name" value="Gfo/Idh/MocA-like_OxRdtase_N"/>
</dbReference>
<keyword evidence="1" id="KW-0560">Oxidoreductase</keyword>
<evidence type="ECO:0000259" key="2">
    <source>
        <dbReference type="Pfam" id="PF01408"/>
    </source>
</evidence>
<evidence type="ECO:0000313" key="5">
    <source>
        <dbReference type="Proteomes" id="UP000321204"/>
    </source>
</evidence>
<organism evidence="4 5">
    <name type="scientific">Flavisolibacter ginsenosidimutans</name>
    <dbReference type="NCBI Taxonomy" id="661481"/>
    <lineage>
        <taxon>Bacteria</taxon>
        <taxon>Pseudomonadati</taxon>
        <taxon>Bacteroidota</taxon>
        <taxon>Chitinophagia</taxon>
        <taxon>Chitinophagales</taxon>
        <taxon>Chitinophagaceae</taxon>
        <taxon>Flavisolibacter</taxon>
    </lineage>
</organism>
<dbReference type="PANTHER" id="PTHR43818">
    <property type="entry name" value="BCDNA.GH03377"/>
    <property type="match status" value="1"/>
</dbReference>
<dbReference type="Proteomes" id="UP000321204">
    <property type="component" value="Chromosome"/>
</dbReference>
<dbReference type="Pfam" id="PF01408">
    <property type="entry name" value="GFO_IDH_MocA"/>
    <property type="match status" value="1"/>
</dbReference>
<dbReference type="EMBL" id="CP042433">
    <property type="protein sequence ID" value="QEC56344.1"/>
    <property type="molecule type" value="Genomic_DNA"/>
</dbReference>
<proteinExistence type="predicted"/>
<dbReference type="KEGG" id="fgg:FSB75_10725"/>
<dbReference type="PANTHER" id="PTHR43818:SF11">
    <property type="entry name" value="BCDNA.GH03377"/>
    <property type="match status" value="1"/>
</dbReference>
<accession>A0A5B8UI67</accession>
<evidence type="ECO:0000256" key="1">
    <source>
        <dbReference type="ARBA" id="ARBA00023002"/>
    </source>
</evidence>
<dbReference type="AlphaFoldDB" id="A0A5B8UI67"/>
<dbReference type="InterPro" id="IPR050463">
    <property type="entry name" value="Gfo/Idh/MocA_oxidrdct_glycsds"/>
</dbReference>
<name>A0A5B8UI67_9BACT</name>
<dbReference type="Pfam" id="PF16490">
    <property type="entry name" value="Oxidoreduct_C"/>
    <property type="match status" value="1"/>
</dbReference>
<dbReference type="GO" id="GO:0016491">
    <property type="term" value="F:oxidoreductase activity"/>
    <property type="evidence" value="ECO:0007669"/>
    <property type="project" value="UniProtKB-KW"/>
</dbReference>
<feature type="domain" description="Gfo/Idh/MocA-like oxidoreductase N-terminal" evidence="2">
    <location>
        <begin position="73"/>
        <end position="156"/>
    </location>
</feature>
<dbReference type="OrthoDB" id="9785257at2"/>
<dbReference type="GO" id="GO:0000166">
    <property type="term" value="F:nucleotide binding"/>
    <property type="evidence" value="ECO:0007669"/>
    <property type="project" value="InterPro"/>
</dbReference>
<keyword evidence="5" id="KW-1185">Reference proteome</keyword>
<evidence type="ECO:0000313" key="4">
    <source>
        <dbReference type="EMBL" id="QEC56344.1"/>
    </source>
</evidence>
<reference evidence="4 5" key="1">
    <citation type="journal article" date="2015" name="Int. J. Syst. Evol. Microbiol.">
        <title>Flavisolibacter ginsenosidimutans sp. nov., with ginsenoside-converting activity isolated from soil used for cultivating ginseng.</title>
        <authorList>
            <person name="Zhao Y."/>
            <person name="Liu Q."/>
            <person name="Kang M.S."/>
            <person name="Jin F."/>
            <person name="Yu H."/>
            <person name="Im W.T."/>
        </authorList>
    </citation>
    <scope>NUCLEOTIDE SEQUENCE [LARGE SCALE GENOMIC DNA]</scope>
    <source>
        <strain evidence="4 5">Gsoil 636</strain>
    </source>
</reference>
<dbReference type="InterPro" id="IPR036291">
    <property type="entry name" value="NAD(P)-bd_dom_sf"/>
</dbReference>
<dbReference type="RefSeq" id="WP_146786867.1">
    <property type="nucleotide sequence ID" value="NZ_BAABIO010000001.1"/>
</dbReference>
<dbReference type="InterPro" id="IPR032459">
    <property type="entry name" value="Oxidoreduct_C"/>
</dbReference>
<evidence type="ECO:0000259" key="3">
    <source>
        <dbReference type="Pfam" id="PF16490"/>
    </source>
</evidence>
<feature type="domain" description="Putative oxidoreductase C-terminal" evidence="3">
    <location>
        <begin position="171"/>
        <end position="445"/>
    </location>
</feature>
<gene>
    <name evidence="4" type="ORF">FSB75_10725</name>
</gene>
<dbReference type="Gene3D" id="3.40.50.720">
    <property type="entry name" value="NAD(P)-binding Rossmann-like Domain"/>
    <property type="match status" value="1"/>
</dbReference>